<dbReference type="Proteomes" id="UP001515480">
    <property type="component" value="Unassembled WGS sequence"/>
</dbReference>
<organism evidence="2 3">
    <name type="scientific">Prymnesium parvum</name>
    <name type="common">Toxic golden alga</name>
    <dbReference type="NCBI Taxonomy" id="97485"/>
    <lineage>
        <taxon>Eukaryota</taxon>
        <taxon>Haptista</taxon>
        <taxon>Haptophyta</taxon>
        <taxon>Prymnesiophyceae</taxon>
        <taxon>Prymnesiales</taxon>
        <taxon>Prymnesiaceae</taxon>
        <taxon>Prymnesium</taxon>
    </lineage>
</organism>
<dbReference type="PANTHER" id="PTHR37391:SF2">
    <property type="entry name" value="E3 UBIQUITIN-PROTEIN LIGASE"/>
    <property type="match status" value="1"/>
</dbReference>
<evidence type="ECO:0000259" key="1">
    <source>
        <dbReference type="Pfam" id="PF20680"/>
    </source>
</evidence>
<evidence type="ECO:0000313" key="3">
    <source>
        <dbReference type="Proteomes" id="UP001515480"/>
    </source>
</evidence>
<dbReference type="Pfam" id="PF20680">
    <property type="entry name" value="DUF6817"/>
    <property type="match status" value="1"/>
</dbReference>
<dbReference type="PANTHER" id="PTHR37391">
    <property type="entry name" value="E3 UBIQUITIN-PROTEIN LIGASE"/>
    <property type="match status" value="1"/>
</dbReference>
<name>A0AB34JNL3_PRYPA</name>
<evidence type="ECO:0000313" key="2">
    <source>
        <dbReference type="EMBL" id="KAL1522598.1"/>
    </source>
</evidence>
<comment type="caution">
    <text evidence="2">The sequence shown here is derived from an EMBL/GenBank/DDBJ whole genome shotgun (WGS) entry which is preliminary data.</text>
</comment>
<accession>A0AB34JNL3</accession>
<sequence>MNPRLPPHVRSLSALRPKSIASPRRAARLSLRALCTAAPPVDGIPAPQWRVAKAIMRHDHAALDASLPALLSLLDRRGAGECWHKHGTFKEHLHECHNVLRLWLQPDALCRLGLFHSAYSNSYVNLAIFDPGEDRSTVREAIGEEAEALVHKLCVVPRHQIVWDELAERGVIPPEGMQTRHIRSGDAVSLSAAELRHLLVFTMADIAEQYAGWYDDVFDYPARGAIFAPGASLTAAGHRPAALWPGGCKPGLWVSHVSRLGRAVASHPHADGCPLPPVFARCSRVITPEEELEARDAYCRVVSDGEPSDENVRTLRHAAALNPFVGEPRTVLAQCLLARGDFDAAAAEAAEAMRLHCAWGTSWDKRMRWGGWIAWTRVLHNKATERSPWPESAWGAVNLGLVR</sequence>
<dbReference type="InterPro" id="IPR049202">
    <property type="entry name" value="DUF6817"/>
</dbReference>
<dbReference type="EMBL" id="JBGBPQ010000006">
    <property type="protein sequence ID" value="KAL1522598.1"/>
    <property type="molecule type" value="Genomic_DNA"/>
</dbReference>
<dbReference type="AlphaFoldDB" id="A0AB34JNL3"/>
<feature type="domain" description="DUF6817" evidence="1">
    <location>
        <begin position="74"/>
        <end position="158"/>
    </location>
</feature>
<keyword evidence="3" id="KW-1185">Reference proteome</keyword>
<gene>
    <name evidence="2" type="ORF">AB1Y20_017581</name>
</gene>
<protein>
    <recommendedName>
        <fullName evidence="1">DUF6817 domain-containing protein</fullName>
    </recommendedName>
</protein>
<proteinExistence type="predicted"/>
<reference evidence="2 3" key="1">
    <citation type="journal article" date="2024" name="Science">
        <title>Giant polyketide synthase enzymes in the biosynthesis of giant marine polyether toxins.</title>
        <authorList>
            <person name="Fallon T.R."/>
            <person name="Shende V.V."/>
            <person name="Wierzbicki I.H."/>
            <person name="Pendleton A.L."/>
            <person name="Watervoot N.F."/>
            <person name="Auber R.P."/>
            <person name="Gonzalez D.J."/>
            <person name="Wisecaver J.H."/>
            <person name="Moore B.S."/>
        </authorList>
    </citation>
    <scope>NUCLEOTIDE SEQUENCE [LARGE SCALE GENOMIC DNA]</scope>
    <source>
        <strain evidence="2 3">12B1</strain>
    </source>
</reference>